<dbReference type="SUPFAM" id="SSF117281">
    <property type="entry name" value="Kelch motif"/>
    <property type="match status" value="1"/>
</dbReference>
<protein>
    <recommendedName>
        <fullName evidence="13">Serine/threonine-protein phosphatase</fullName>
        <ecNumber evidence="13">3.1.3.16</ecNumber>
    </recommendedName>
</protein>
<evidence type="ECO:0000256" key="7">
    <source>
        <dbReference type="ARBA" id="ARBA00022801"/>
    </source>
</evidence>
<dbReference type="AlphaFoldDB" id="A0AAU9RJ86"/>
<dbReference type="InterPro" id="IPR006186">
    <property type="entry name" value="Ser/Thr-sp_prot-phosphatase"/>
</dbReference>
<dbReference type="InterPro" id="IPR015915">
    <property type="entry name" value="Kelch-typ_b-propeller"/>
</dbReference>
<dbReference type="SMART" id="SM00156">
    <property type="entry name" value="PP2Ac"/>
    <property type="match status" value="1"/>
</dbReference>
<sequence>MAFSRSWSWQYPSTSYKVQQTVFSTPEDRPGPRCGHTLTTVLQSLILFGGSSAVKCDASGITLEGLTNSVHCYTLFTRRWTRVYPDGLPPSPRACHAATSSGPNMVAILGGIGTSGACTDDLYILNMTSNRFMWQRVTVQGATPGPRYGHFMGLANHRLVVSGGKNGHENLTDKWALDTIRKPNVWERLNPSVNLPSAIMNVSAGMYTLSASASVSNRIYIYGGVKEGVLLEDLLVSIDGIYMPSSSGPASPSLMRSSSESSLNSFAEVAANLPTVEAAFYDSATEAPAPPQQEAVARSDLDDLVREPSLDWLLGPELTRSQESTQDLVKRVISTLLRPNSWEAPASRKFFLSSSEVIDLCSAAEDIIKEEPSLLQLNAPIKIFGDIHGQFGDLMRLFYEYGSPSTNEGDISYIDYLFLGDYVDRGKHSLEIEYPKNIHLLRGNHESRTTNKMYGFKAECMERMGDSEGKKARKKINILFNHLPLAALIEKKILCMHGGIGEHVKTLEDIANIRRPVYPDSISASRVVKDLLWSDPTENDSVLGIRANTRGKGVVSFGPDVVKDFCERNKVDMIIRAHQCVLDGFERFAQGQLITVFSAPYYCGKINNAGAILVIGRDLMVVPKLIHPLPPPISPSENSLDNAWVELESERPPTPVRGQRNTAFEEGSTS</sequence>
<comment type="catalytic activity">
    <reaction evidence="12 13">
        <text>O-phospho-L-threonyl-[protein] + H2O = L-threonyl-[protein] + phosphate</text>
        <dbReference type="Rhea" id="RHEA:47004"/>
        <dbReference type="Rhea" id="RHEA-COMP:11060"/>
        <dbReference type="Rhea" id="RHEA-COMP:11605"/>
        <dbReference type="ChEBI" id="CHEBI:15377"/>
        <dbReference type="ChEBI" id="CHEBI:30013"/>
        <dbReference type="ChEBI" id="CHEBI:43474"/>
        <dbReference type="ChEBI" id="CHEBI:61977"/>
        <dbReference type="EC" id="3.1.3.16"/>
    </reaction>
</comment>
<dbReference type="EC" id="3.1.3.16" evidence="13"/>
<evidence type="ECO:0000256" key="10">
    <source>
        <dbReference type="ARBA" id="ARBA00023242"/>
    </source>
</evidence>
<dbReference type="EMBL" id="OU466857">
    <property type="protein sequence ID" value="CAH2039024.1"/>
    <property type="molecule type" value="Genomic_DNA"/>
</dbReference>
<feature type="region of interest" description="Disordered" evidence="14">
    <location>
        <begin position="649"/>
        <end position="670"/>
    </location>
</feature>
<organism evidence="16 17">
    <name type="scientific">Thlaspi arvense</name>
    <name type="common">Field penny-cress</name>
    <dbReference type="NCBI Taxonomy" id="13288"/>
    <lineage>
        <taxon>Eukaryota</taxon>
        <taxon>Viridiplantae</taxon>
        <taxon>Streptophyta</taxon>
        <taxon>Embryophyta</taxon>
        <taxon>Tracheophyta</taxon>
        <taxon>Spermatophyta</taxon>
        <taxon>Magnoliopsida</taxon>
        <taxon>eudicotyledons</taxon>
        <taxon>Gunneridae</taxon>
        <taxon>Pentapetalae</taxon>
        <taxon>rosids</taxon>
        <taxon>malvids</taxon>
        <taxon>Brassicales</taxon>
        <taxon>Brassicaceae</taxon>
        <taxon>Thlaspideae</taxon>
        <taxon>Thlaspi</taxon>
    </lineage>
</organism>
<keyword evidence="8" id="KW-0904">Protein phosphatase</keyword>
<dbReference type="SUPFAM" id="SSF56300">
    <property type="entry name" value="Metallo-dependent phosphatases"/>
    <property type="match status" value="1"/>
</dbReference>
<accession>A0AAU9RJ86</accession>
<evidence type="ECO:0000259" key="15">
    <source>
        <dbReference type="PROSITE" id="PS00125"/>
    </source>
</evidence>
<dbReference type="PRINTS" id="PR00114">
    <property type="entry name" value="STPHPHTASE"/>
</dbReference>
<evidence type="ECO:0000256" key="6">
    <source>
        <dbReference type="ARBA" id="ARBA00022737"/>
    </source>
</evidence>
<feature type="domain" description="Serine/threonine specific protein phosphatases" evidence="15">
    <location>
        <begin position="441"/>
        <end position="446"/>
    </location>
</feature>
<dbReference type="GO" id="GO:0005886">
    <property type="term" value="C:plasma membrane"/>
    <property type="evidence" value="ECO:0007669"/>
    <property type="project" value="UniProtKB-ARBA"/>
</dbReference>
<dbReference type="Gene3D" id="3.60.21.10">
    <property type="match status" value="1"/>
</dbReference>
<evidence type="ECO:0000256" key="2">
    <source>
        <dbReference type="ARBA" id="ARBA00004123"/>
    </source>
</evidence>
<proteinExistence type="inferred from homology"/>
<evidence type="ECO:0000256" key="1">
    <source>
        <dbReference type="ARBA" id="ARBA00001936"/>
    </source>
</evidence>
<evidence type="ECO:0000256" key="8">
    <source>
        <dbReference type="ARBA" id="ARBA00022912"/>
    </source>
</evidence>
<name>A0AAU9RJ86_THLAR</name>
<dbReference type="FunFam" id="3.60.21.10:FF:000008">
    <property type="entry name" value="Serine/threonine-protein phosphatase"/>
    <property type="match status" value="1"/>
</dbReference>
<dbReference type="InterPro" id="IPR029052">
    <property type="entry name" value="Metallo-depent_PP-like"/>
</dbReference>
<keyword evidence="5" id="KW-0479">Metal-binding</keyword>
<evidence type="ECO:0000313" key="17">
    <source>
        <dbReference type="Proteomes" id="UP000836841"/>
    </source>
</evidence>
<evidence type="ECO:0000313" key="16">
    <source>
        <dbReference type="EMBL" id="CAH2039024.1"/>
    </source>
</evidence>
<evidence type="ECO:0000256" key="14">
    <source>
        <dbReference type="SAM" id="MobiDB-lite"/>
    </source>
</evidence>
<dbReference type="InterPro" id="IPR004843">
    <property type="entry name" value="Calcineurin-like_PHP"/>
</dbReference>
<dbReference type="GO" id="GO:0005634">
    <property type="term" value="C:nucleus"/>
    <property type="evidence" value="ECO:0007669"/>
    <property type="project" value="UniProtKB-SubCell"/>
</dbReference>
<comment type="similarity">
    <text evidence="3">Belongs to the PPP phosphatase family. BSU subfamily.</text>
</comment>
<dbReference type="GO" id="GO:0046872">
    <property type="term" value="F:metal ion binding"/>
    <property type="evidence" value="ECO:0007669"/>
    <property type="project" value="UniProtKB-KW"/>
</dbReference>
<dbReference type="Proteomes" id="UP000836841">
    <property type="component" value="Chromosome 1"/>
</dbReference>
<evidence type="ECO:0000256" key="5">
    <source>
        <dbReference type="ARBA" id="ARBA00022723"/>
    </source>
</evidence>
<evidence type="ECO:0000256" key="3">
    <source>
        <dbReference type="ARBA" id="ARBA00005671"/>
    </source>
</evidence>
<evidence type="ECO:0000256" key="4">
    <source>
        <dbReference type="ARBA" id="ARBA00022441"/>
    </source>
</evidence>
<evidence type="ECO:0000256" key="13">
    <source>
        <dbReference type="RuleBase" id="RU004273"/>
    </source>
</evidence>
<dbReference type="PANTHER" id="PTHR46422">
    <property type="entry name" value="SERINE/THREONINE-PROTEIN PHOSPHATASE BSL3"/>
    <property type="match status" value="1"/>
</dbReference>
<keyword evidence="6" id="KW-0677">Repeat</keyword>
<dbReference type="GO" id="GO:0004722">
    <property type="term" value="F:protein serine/threonine phosphatase activity"/>
    <property type="evidence" value="ECO:0007669"/>
    <property type="project" value="UniProtKB-EC"/>
</dbReference>
<dbReference type="Pfam" id="PF24681">
    <property type="entry name" value="Kelch_KLHDC2_KLHL20_DRC7"/>
    <property type="match status" value="1"/>
</dbReference>
<comment type="catalytic activity">
    <reaction evidence="11">
        <text>O-phospho-L-seryl-[protein] + H2O = L-seryl-[protein] + phosphate</text>
        <dbReference type="Rhea" id="RHEA:20629"/>
        <dbReference type="Rhea" id="RHEA-COMP:9863"/>
        <dbReference type="Rhea" id="RHEA-COMP:11604"/>
        <dbReference type="ChEBI" id="CHEBI:15377"/>
        <dbReference type="ChEBI" id="CHEBI:29999"/>
        <dbReference type="ChEBI" id="CHEBI:43474"/>
        <dbReference type="ChEBI" id="CHEBI:83421"/>
        <dbReference type="EC" id="3.1.3.16"/>
    </reaction>
</comment>
<dbReference type="PANTHER" id="PTHR46422:SF11">
    <property type="entry name" value="SERINE_THREONINE-PROTEIN PHOSPHATASE"/>
    <property type="match status" value="1"/>
</dbReference>
<gene>
    <name evidence="16" type="ORF">TAV2_LOCUS1316</name>
</gene>
<dbReference type="Gene3D" id="2.120.10.80">
    <property type="entry name" value="Kelch-type beta propeller"/>
    <property type="match status" value="1"/>
</dbReference>
<feature type="compositionally biased region" description="Polar residues" evidence="14">
    <location>
        <begin position="659"/>
        <end position="670"/>
    </location>
</feature>
<evidence type="ECO:0000256" key="11">
    <source>
        <dbReference type="ARBA" id="ARBA00047761"/>
    </source>
</evidence>
<keyword evidence="10" id="KW-0539">Nucleus</keyword>
<dbReference type="InterPro" id="IPR031675">
    <property type="entry name" value="STPPase_N"/>
</dbReference>
<reference evidence="16 17" key="1">
    <citation type="submission" date="2022-03" db="EMBL/GenBank/DDBJ databases">
        <authorList>
            <person name="Nunn A."/>
            <person name="Chopra R."/>
            <person name="Nunn A."/>
            <person name="Contreras Garrido A."/>
        </authorList>
    </citation>
    <scope>NUCLEOTIDE SEQUENCE [LARGE SCALE GENOMIC DNA]</scope>
</reference>
<evidence type="ECO:0000256" key="12">
    <source>
        <dbReference type="ARBA" id="ARBA00048336"/>
    </source>
</evidence>
<keyword evidence="4" id="KW-0880">Kelch repeat</keyword>
<comment type="cofactor">
    <cofactor evidence="1">
        <name>Mn(2+)</name>
        <dbReference type="ChEBI" id="CHEBI:29035"/>
    </cofactor>
</comment>
<dbReference type="Pfam" id="PF00149">
    <property type="entry name" value="Metallophos"/>
    <property type="match status" value="1"/>
</dbReference>
<evidence type="ECO:0000256" key="9">
    <source>
        <dbReference type="ARBA" id="ARBA00023211"/>
    </source>
</evidence>
<keyword evidence="9" id="KW-0464">Manganese</keyword>
<comment type="subcellular location">
    <subcellularLocation>
        <location evidence="2">Nucleus</location>
    </subcellularLocation>
</comment>
<dbReference type="Pfam" id="PF16891">
    <property type="entry name" value="STPPase_N"/>
    <property type="match status" value="1"/>
</dbReference>
<keyword evidence="7 13" id="KW-0378">Hydrolase</keyword>
<keyword evidence="17" id="KW-1185">Reference proteome</keyword>
<dbReference type="PROSITE" id="PS00125">
    <property type="entry name" value="SER_THR_PHOSPHATASE"/>
    <property type="match status" value="1"/>
</dbReference>